<organism evidence="2 3">
    <name type="scientific">Fodinicola feengrottensis</name>
    <dbReference type="NCBI Taxonomy" id="435914"/>
    <lineage>
        <taxon>Bacteria</taxon>
        <taxon>Bacillati</taxon>
        <taxon>Actinomycetota</taxon>
        <taxon>Actinomycetes</taxon>
        <taxon>Mycobacteriales</taxon>
        <taxon>Fodinicola</taxon>
    </lineage>
</organism>
<evidence type="ECO:0000313" key="2">
    <source>
        <dbReference type="EMBL" id="GAA1705850.1"/>
    </source>
</evidence>
<dbReference type="PANTHER" id="PTHR43433">
    <property type="entry name" value="HYDROLASE, ALPHA/BETA FOLD FAMILY PROTEIN"/>
    <property type="match status" value="1"/>
</dbReference>
<comment type="caution">
    <text evidence="2">The sequence shown here is derived from an EMBL/GenBank/DDBJ whole genome shotgun (WGS) entry which is preliminary data.</text>
</comment>
<gene>
    <name evidence="2" type="ORF">GCM10009765_64100</name>
</gene>
<feature type="domain" description="AB hydrolase-1" evidence="1">
    <location>
        <begin position="28"/>
        <end position="259"/>
    </location>
</feature>
<dbReference type="PANTHER" id="PTHR43433:SF5">
    <property type="entry name" value="AB HYDROLASE-1 DOMAIN-CONTAINING PROTEIN"/>
    <property type="match status" value="1"/>
</dbReference>
<accession>A0ABN2IIV1</accession>
<dbReference type="InterPro" id="IPR029058">
    <property type="entry name" value="AB_hydrolase_fold"/>
</dbReference>
<dbReference type="Pfam" id="PF12697">
    <property type="entry name" value="Abhydrolase_6"/>
    <property type="match status" value="1"/>
</dbReference>
<keyword evidence="2" id="KW-0378">Hydrolase</keyword>
<evidence type="ECO:0000259" key="1">
    <source>
        <dbReference type="Pfam" id="PF12697"/>
    </source>
</evidence>
<reference evidence="2 3" key="1">
    <citation type="journal article" date="2019" name="Int. J. Syst. Evol. Microbiol.">
        <title>The Global Catalogue of Microorganisms (GCM) 10K type strain sequencing project: providing services to taxonomists for standard genome sequencing and annotation.</title>
        <authorList>
            <consortium name="The Broad Institute Genomics Platform"/>
            <consortium name="The Broad Institute Genome Sequencing Center for Infectious Disease"/>
            <person name="Wu L."/>
            <person name="Ma J."/>
        </authorList>
    </citation>
    <scope>NUCLEOTIDE SEQUENCE [LARGE SCALE GENOMIC DNA]</scope>
    <source>
        <strain evidence="2 3">JCM 14718</strain>
    </source>
</reference>
<dbReference type="InterPro" id="IPR050471">
    <property type="entry name" value="AB_hydrolase"/>
</dbReference>
<dbReference type="GO" id="GO:0016787">
    <property type="term" value="F:hydrolase activity"/>
    <property type="evidence" value="ECO:0007669"/>
    <property type="project" value="UniProtKB-KW"/>
</dbReference>
<evidence type="ECO:0000313" key="3">
    <source>
        <dbReference type="Proteomes" id="UP001500618"/>
    </source>
</evidence>
<dbReference type="SUPFAM" id="SSF53474">
    <property type="entry name" value="alpha/beta-Hydrolases"/>
    <property type="match status" value="1"/>
</dbReference>
<protein>
    <submittedName>
        <fullName evidence="2">Alpha/beta hydrolase</fullName>
    </submittedName>
</protein>
<dbReference type="Proteomes" id="UP001500618">
    <property type="component" value="Unassembled WGS sequence"/>
</dbReference>
<keyword evidence="3" id="KW-1185">Reference proteome</keyword>
<name>A0ABN2IIV1_9ACTN</name>
<dbReference type="InterPro" id="IPR000073">
    <property type="entry name" value="AB_hydrolase_1"/>
</dbReference>
<dbReference type="RefSeq" id="WP_344313986.1">
    <property type="nucleotide sequence ID" value="NZ_BAAANY010000031.1"/>
</dbReference>
<proteinExistence type="predicted"/>
<sequence length="267" mass="28073">MATGEFGTVTSTDGTKIGFQRLGTGPALVAVHGTTADHHRWAPVVDPLAEHYTLHLVDRRGRGLSGDGDGAYALAREAEDIAAVIASIGEPALVLGHSYGALTSMETGLISDNIAAMLLYEPPLATPGHFAVPPDALVRVQGLLEAGEQEAALEVFYREAVGVPQQRIDAMKAEPMWQRRIEIAPTLVREGRTVNAYTADPARLGQLKMPVRFLVGTVSPAALQASTAAAAAAVPGSELVELVGQGHTAIDTVPDEFVAQVLAFLKN</sequence>
<dbReference type="EMBL" id="BAAANY010000031">
    <property type="protein sequence ID" value="GAA1705850.1"/>
    <property type="molecule type" value="Genomic_DNA"/>
</dbReference>
<dbReference type="Gene3D" id="3.40.50.1820">
    <property type="entry name" value="alpha/beta hydrolase"/>
    <property type="match status" value="1"/>
</dbReference>